<sequence>MTNKRIKNIIFDFDGVILDSVPIKTEAYRRLFKNYDNELIEKLVNYHELNGGISRYKKIEYFFKKILKQKVTEQEVFTYANKYSEITKEELIKEKYIIQDAFNFIKENYKKYNIHIASGADENDLKYICDKLNLTRYFLTINGSPKEKKEIIKNILENNSYKKDETILIGDSINDYEASVSNQIEFYGFNNIKLQKFKYVKSFKTLNNLIL</sequence>
<dbReference type="Pfam" id="PF13419">
    <property type="entry name" value="HAD_2"/>
    <property type="match status" value="1"/>
</dbReference>
<dbReference type="InterPro" id="IPR050155">
    <property type="entry name" value="HAD-like_hydrolase_sf"/>
</dbReference>
<dbReference type="Gene3D" id="1.10.150.240">
    <property type="entry name" value="Putative phosphatase, domain 2"/>
    <property type="match status" value="1"/>
</dbReference>
<evidence type="ECO:0000256" key="4">
    <source>
        <dbReference type="ARBA" id="ARBA00013078"/>
    </source>
</evidence>
<reference evidence="5 6" key="1">
    <citation type="submission" date="2017-10" db="EMBL/GenBank/DDBJ databases">
        <title>Genomics of the genus Arcobacter.</title>
        <authorList>
            <person name="Perez-Cataluna A."/>
            <person name="Figueras M.J."/>
        </authorList>
    </citation>
    <scope>NUCLEOTIDE SEQUENCE [LARGE SCALE GENOMIC DNA]</scope>
    <source>
        <strain evidence="5 6">CECT 8993</strain>
    </source>
</reference>
<comment type="pathway">
    <text evidence="2">Organic acid metabolism; glycolate biosynthesis; glycolate from 2-phosphoglycolate: step 1/1.</text>
</comment>
<evidence type="ECO:0000256" key="3">
    <source>
        <dbReference type="ARBA" id="ARBA00006171"/>
    </source>
</evidence>
<dbReference type="InterPro" id="IPR041492">
    <property type="entry name" value="HAD_2"/>
</dbReference>
<dbReference type="PANTHER" id="PTHR43434:SF1">
    <property type="entry name" value="PHOSPHOGLYCOLATE PHOSPHATASE"/>
    <property type="match status" value="1"/>
</dbReference>
<dbReference type="PANTHER" id="PTHR43434">
    <property type="entry name" value="PHOSPHOGLYCOLATE PHOSPHATASE"/>
    <property type="match status" value="1"/>
</dbReference>
<evidence type="ECO:0000256" key="2">
    <source>
        <dbReference type="ARBA" id="ARBA00004818"/>
    </source>
</evidence>
<dbReference type="SUPFAM" id="SSF56784">
    <property type="entry name" value="HAD-like"/>
    <property type="match status" value="1"/>
</dbReference>
<comment type="catalytic activity">
    <reaction evidence="1">
        <text>2-phosphoglycolate + H2O = glycolate + phosphate</text>
        <dbReference type="Rhea" id="RHEA:14369"/>
        <dbReference type="ChEBI" id="CHEBI:15377"/>
        <dbReference type="ChEBI" id="CHEBI:29805"/>
        <dbReference type="ChEBI" id="CHEBI:43474"/>
        <dbReference type="ChEBI" id="CHEBI:58033"/>
        <dbReference type="EC" id="3.1.3.18"/>
    </reaction>
</comment>
<dbReference type="InterPro" id="IPR023198">
    <property type="entry name" value="PGP-like_dom2"/>
</dbReference>
<dbReference type="RefSeq" id="WP_128982559.1">
    <property type="nucleotide sequence ID" value="NZ_PDKJ01000012.1"/>
</dbReference>
<dbReference type="SFLD" id="SFLDS00003">
    <property type="entry name" value="Haloacid_Dehalogenase"/>
    <property type="match status" value="1"/>
</dbReference>
<organism evidence="5 6">
    <name type="scientific">Halarcobacter ebronensis</name>
    <dbReference type="NCBI Taxonomy" id="1462615"/>
    <lineage>
        <taxon>Bacteria</taxon>
        <taxon>Pseudomonadati</taxon>
        <taxon>Campylobacterota</taxon>
        <taxon>Epsilonproteobacteria</taxon>
        <taxon>Campylobacterales</taxon>
        <taxon>Arcobacteraceae</taxon>
        <taxon>Halarcobacter</taxon>
    </lineage>
</organism>
<dbReference type="GO" id="GO:0005829">
    <property type="term" value="C:cytosol"/>
    <property type="evidence" value="ECO:0007669"/>
    <property type="project" value="TreeGrafter"/>
</dbReference>
<dbReference type="InterPro" id="IPR023214">
    <property type="entry name" value="HAD_sf"/>
</dbReference>
<evidence type="ECO:0000256" key="1">
    <source>
        <dbReference type="ARBA" id="ARBA00000830"/>
    </source>
</evidence>
<dbReference type="SFLD" id="SFLDG01129">
    <property type="entry name" value="C1.5:_HAD__Beta-PGM__Phosphata"/>
    <property type="match status" value="1"/>
</dbReference>
<dbReference type="InterPro" id="IPR006439">
    <property type="entry name" value="HAD-SF_hydro_IA"/>
</dbReference>
<protein>
    <recommendedName>
        <fullName evidence="4">phosphoglycolate phosphatase</fullName>
        <ecNumber evidence="4">3.1.3.18</ecNumber>
    </recommendedName>
</protein>
<comment type="similarity">
    <text evidence="3">Belongs to the HAD-like hydrolase superfamily. CbbY/CbbZ/Gph/YieH family.</text>
</comment>
<dbReference type="GO" id="GO:0008967">
    <property type="term" value="F:phosphoglycolate phosphatase activity"/>
    <property type="evidence" value="ECO:0007669"/>
    <property type="project" value="UniProtKB-EC"/>
</dbReference>
<dbReference type="AlphaFoldDB" id="A0A4Q0YA02"/>
<dbReference type="Gene3D" id="3.40.50.1000">
    <property type="entry name" value="HAD superfamily/HAD-like"/>
    <property type="match status" value="1"/>
</dbReference>
<dbReference type="GO" id="GO:0006281">
    <property type="term" value="P:DNA repair"/>
    <property type="evidence" value="ECO:0007669"/>
    <property type="project" value="TreeGrafter"/>
</dbReference>
<comment type="caution">
    <text evidence="5">The sequence shown here is derived from an EMBL/GenBank/DDBJ whole genome shotgun (WGS) entry which is preliminary data.</text>
</comment>
<dbReference type="EC" id="3.1.3.18" evidence="4"/>
<dbReference type="InterPro" id="IPR036412">
    <property type="entry name" value="HAD-like_sf"/>
</dbReference>
<dbReference type="EMBL" id="PDKJ01000012">
    <property type="protein sequence ID" value="RXJ66843.1"/>
    <property type="molecule type" value="Genomic_DNA"/>
</dbReference>
<evidence type="ECO:0000313" key="6">
    <source>
        <dbReference type="Proteomes" id="UP000290172"/>
    </source>
</evidence>
<proteinExistence type="inferred from homology"/>
<gene>
    <name evidence="5" type="ORF">CRV08_12320</name>
</gene>
<name>A0A4Q0YA02_9BACT</name>
<evidence type="ECO:0000313" key="5">
    <source>
        <dbReference type="EMBL" id="RXJ66843.1"/>
    </source>
</evidence>
<dbReference type="Proteomes" id="UP000290172">
    <property type="component" value="Unassembled WGS sequence"/>
</dbReference>
<accession>A0A4Q0YA02</accession>
<dbReference type="NCBIfam" id="TIGR01549">
    <property type="entry name" value="HAD-SF-IA-v1"/>
    <property type="match status" value="1"/>
</dbReference>